<organism evidence="1 2">
    <name type="scientific">Ideonella livida</name>
    <dbReference type="NCBI Taxonomy" id="2707176"/>
    <lineage>
        <taxon>Bacteria</taxon>
        <taxon>Pseudomonadati</taxon>
        <taxon>Pseudomonadota</taxon>
        <taxon>Betaproteobacteria</taxon>
        <taxon>Burkholderiales</taxon>
        <taxon>Sphaerotilaceae</taxon>
        <taxon>Ideonella</taxon>
    </lineage>
</organism>
<proteinExistence type="predicted"/>
<dbReference type="Proteomes" id="UP000484255">
    <property type="component" value="Unassembled WGS sequence"/>
</dbReference>
<accession>A0A7C9THU7</accession>
<dbReference type="RefSeq" id="WP_163455615.1">
    <property type="nucleotide sequence ID" value="NZ_JAAGOH010000001.1"/>
</dbReference>
<gene>
    <name evidence="1" type="ORF">G3A44_00985</name>
</gene>
<reference evidence="1 2" key="1">
    <citation type="submission" date="2020-02" db="EMBL/GenBank/DDBJ databases">
        <title>Ideonella bacterium strain TBM-1.</title>
        <authorList>
            <person name="Chen W.-M."/>
        </authorList>
    </citation>
    <scope>NUCLEOTIDE SEQUENCE [LARGE SCALE GENOMIC DNA]</scope>
    <source>
        <strain evidence="1 2">TBM-1</strain>
    </source>
</reference>
<name>A0A7C9THU7_9BURK</name>
<dbReference type="EMBL" id="JAAGOH010000001">
    <property type="protein sequence ID" value="NDY89763.1"/>
    <property type="molecule type" value="Genomic_DNA"/>
</dbReference>
<comment type="caution">
    <text evidence="1">The sequence shown here is derived from an EMBL/GenBank/DDBJ whole genome shotgun (WGS) entry which is preliminary data.</text>
</comment>
<evidence type="ECO:0000313" key="2">
    <source>
        <dbReference type="Proteomes" id="UP000484255"/>
    </source>
</evidence>
<keyword evidence="2" id="KW-1185">Reference proteome</keyword>
<protein>
    <submittedName>
        <fullName evidence="1">Uncharacterized protein</fullName>
    </submittedName>
</protein>
<evidence type="ECO:0000313" key="1">
    <source>
        <dbReference type="EMBL" id="NDY89763.1"/>
    </source>
</evidence>
<dbReference type="AlphaFoldDB" id="A0A7C9THU7"/>
<sequence length="120" mass="12604">MLYQLPFLVVHMLAAAGVLANSVWEAALPPLTVISLSVTSALLAICQLGRTMRSDVIANLSTRTGREVSAGGQVPPADPRPAQTITIHGGQVIINAETVHWSKAEASHGSGVAREERRAA</sequence>